<comment type="caution">
    <text evidence="1">The sequence shown here is derived from an EMBL/GenBank/DDBJ whole genome shotgun (WGS) entry which is preliminary data.</text>
</comment>
<evidence type="ECO:0000313" key="1">
    <source>
        <dbReference type="EMBL" id="CAI2378434.1"/>
    </source>
</evidence>
<dbReference type="AlphaFoldDB" id="A0AAD1XT69"/>
<keyword evidence="2" id="KW-1185">Reference proteome</keyword>
<organism evidence="1 2">
    <name type="scientific">Euplotes crassus</name>
    <dbReference type="NCBI Taxonomy" id="5936"/>
    <lineage>
        <taxon>Eukaryota</taxon>
        <taxon>Sar</taxon>
        <taxon>Alveolata</taxon>
        <taxon>Ciliophora</taxon>
        <taxon>Intramacronucleata</taxon>
        <taxon>Spirotrichea</taxon>
        <taxon>Hypotrichia</taxon>
        <taxon>Euplotida</taxon>
        <taxon>Euplotidae</taxon>
        <taxon>Moneuplotes</taxon>
    </lineage>
</organism>
<gene>
    <name evidence="1" type="ORF">ECRASSUSDP1_LOCUS19830</name>
</gene>
<dbReference type="EMBL" id="CAMPGE010020157">
    <property type="protein sequence ID" value="CAI2378434.1"/>
    <property type="molecule type" value="Genomic_DNA"/>
</dbReference>
<reference evidence="1" key="1">
    <citation type="submission" date="2023-07" db="EMBL/GenBank/DDBJ databases">
        <authorList>
            <consortium name="AG Swart"/>
            <person name="Singh M."/>
            <person name="Singh A."/>
            <person name="Seah K."/>
            <person name="Emmerich C."/>
        </authorList>
    </citation>
    <scope>NUCLEOTIDE SEQUENCE</scope>
    <source>
        <strain evidence="1">DP1</strain>
    </source>
</reference>
<protein>
    <submittedName>
        <fullName evidence="1">Uncharacterized protein</fullName>
    </submittedName>
</protein>
<evidence type="ECO:0000313" key="2">
    <source>
        <dbReference type="Proteomes" id="UP001295684"/>
    </source>
</evidence>
<dbReference type="Proteomes" id="UP001295684">
    <property type="component" value="Unassembled WGS sequence"/>
</dbReference>
<accession>A0AAD1XT69</accession>
<sequence>MLRRTLKHQKLMKMLSQSIKRPFRLPKANIQRTFRKVDYSRYKDKFTRSHDYVSDPFAPHESTCSTKSRNMKRRAEARQFLNRSVEIPKFNRNNENPTYIWIEEMGIEPSPRRSRIKTLIYQAKKRNAKRQHRKSFKANDYDRIMKQVYEWKQLKKRVIQEALFQNVVKEWDFYRTFQK</sequence>
<proteinExistence type="predicted"/>
<name>A0AAD1XT69_EUPCR</name>